<proteinExistence type="predicted"/>
<dbReference type="RefSeq" id="XP_020046810.1">
    <property type="nucleotide sequence ID" value="XM_020189329.1"/>
</dbReference>
<dbReference type="InParanoid" id="A0A1D2VG71"/>
<name>A0A1D2VG71_9ASCO</name>
<keyword evidence="3" id="KW-1185">Reference proteome</keyword>
<sequence>MLGCVILCIHMCMLQISELPYDWVGWFRRSGAGNVMRKLLDELTIKIRWYYYRETEQEKLYSVREKKLKKT</sequence>
<dbReference type="AlphaFoldDB" id="A0A1D2VG71"/>
<protein>
    <submittedName>
        <fullName evidence="2">Uncharacterized protein</fullName>
    </submittedName>
</protein>
<gene>
    <name evidence="2" type="ORF">ASCRUDRAFT_154624</name>
</gene>
<evidence type="ECO:0000256" key="1">
    <source>
        <dbReference type="SAM" id="SignalP"/>
    </source>
</evidence>
<evidence type="ECO:0000313" key="2">
    <source>
        <dbReference type="EMBL" id="ODV60503.1"/>
    </source>
</evidence>
<organism evidence="2 3">
    <name type="scientific">Ascoidea rubescens DSM 1968</name>
    <dbReference type="NCBI Taxonomy" id="1344418"/>
    <lineage>
        <taxon>Eukaryota</taxon>
        <taxon>Fungi</taxon>
        <taxon>Dikarya</taxon>
        <taxon>Ascomycota</taxon>
        <taxon>Saccharomycotina</taxon>
        <taxon>Saccharomycetes</taxon>
        <taxon>Ascoideaceae</taxon>
        <taxon>Ascoidea</taxon>
    </lineage>
</organism>
<evidence type="ECO:0000313" key="3">
    <source>
        <dbReference type="Proteomes" id="UP000095038"/>
    </source>
</evidence>
<feature type="chain" id="PRO_5008910443" evidence="1">
    <location>
        <begin position="19"/>
        <end position="71"/>
    </location>
</feature>
<dbReference type="Proteomes" id="UP000095038">
    <property type="component" value="Unassembled WGS sequence"/>
</dbReference>
<reference evidence="3" key="1">
    <citation type="submission" date="2016-05" db="EMBL/GenBank/DDBJ databases">
        <title>Comparative genomics of biotechnologically important yeasts.</title>
        <authorList>
            <consortium name="DOE Joint Genome Institute"/>
            <person name="Riley R."/>
            <person name="Haridas S."/>
            <person name="Wolfe K.H."/>
            <person name="Lopes M.R."/>
            <person name="Hittinger C.T."/>
            <person name="Goker M."/>
            <person name="Salamov A."/>
            <person name="Wisecaver J."/>
            <person name="Long T.M."/>
            <person name="Aerts A.L."/>
            <person name="Barry K."/>
            <person name="Choi C."/>
            <person name="Clum A."/>
            <person name="Coughlan A.Y."/>
            <person name="Deshpande S."/>
            <person name="Douglass A.P."/>
            <person name="Hanson S.J."/>
            <person name="Klenk H.-P."/>
            <person name="Labutti K."/>
            <person name="Lapidus A."/>
            <person name="Lindquist E."/>
            <person name="Lipzen A."/>
            <person name="Meier-Kolthoff J.P."/>
            <person name="Ohm R.A."/>
            <person name="Otillar R.P."/>
            <person name="Pangilinan J."/>
            <person name="Peng Y."/>
            <person name="Rokas A."/>
            <person name="Rosa C.A."/>
            <person name="Scheuner C."/>
            <person name="Sibirny A.A."/>
            <person name="Slot J.C."/>
            <person name="Stielow J.B."/>
            <person name="Sun H."/>
            <person name="Kurtzman C.P."/>
            <person name="Blackwell M."/>
            <person name="Grigoriev I.V."/>
            <person name="Jeffries T.W."/>
        </authorList>
    </citation>
    <scope>NUCLEOTIDE SEQUENCE [LARGE SCALE GENOMIC DNA]</scope>
    <source>
        <strain evidence="3">DSM 1968</strain>
    </source>
</reference>
<accession>A0A1D2VG71</accession>
<dbReference type="EMBL" id="KV454482">
    <property type="protein sequence ID" value="ODV60503.1"/>
    <property type="molecule type" value="Genomic_DNA"/>
</dbReference>
<feature type="signal peptide" evidence="1">
    <location>
        <begin position="1"/>
        <end position="18"/>
    </location>
</feature>
<keyword evidence="1" id="KW-0732">Signal</keyword>
<dbReference type="GeneID" id="30962965"/>